<reference evidence="2 3" key="1">
    <citation type="submission" date="2018-07" db="EMBL/GenBank/DDBJ databases">
        <title>Genomic Encyclopedia of Type Strains, Phase III (KMG-III): the genomes of soil and plant-associated and newly described type strains.</title>
        <authorList>
            <person name="Whitman W."/>
        </authorList>
    </citation>
    <scope>NUCLEOTIDE SEQUENCE [LARGE SCALE GENOMIC DNA]</scope>
    <source>
        <strain evidence="2 3">CECT 7958</strain>
    </source>
</reference>
<organism evidence="2 3">
    <name type="scientific">Winogradskyella arenosi</name>
    <dbReference type="NCBI Taxonomy" id="533325"/>
    <lineage>
        <taxon>Bacteria</taxon>
        <taxon>Pseudomonadati</taxon>
        <taxon>Bacteroidota</taxon>
        <taxon>Flavobacteriia</taxon>
        <taxon>Flavobacteriales</taxon>
        <taxon>Flavobacteriaceae</taxon>
        <taxon>Winogradskyella</taxon>
    </lineage>
</organism>
<accession>A0A368ZJ81</accession>
<keyword evidence="1" id="KW-0812">Transmembrane</keyword>
<feature type="transmembrane region" description="Helical" evidence="1">
    <location>
        <begin position="128"/>
        <end position="151"/>
    </location>
</feature>
<evidence type="ECO:0000313" key="3">
    <source>
        <dbReference type="Proteomes" id="UP000253436"/>
    </source>
</evidence>
<evidence type="ECO:0000313" key="2">
    <source>
        <dbReference type="EMBL" id="RCW92687.1"/>
    </source>
</evidence>
<feature type="transmembrane region" description="Helical" evidence="1">
    <location>
        <begin position="208"/>
        <end position="231"/>
    </location>
</feature>
<feature type="transmembrane region" description="Helical" evidence="1">
    <location>
        <begin position="94"/>
        <end position="116"/>
    </location>
</feature>
<sequence>MLFTVIGTLSHEWGHIAVANYFGYTTTLSYGSMGYTQDFSEDREVQEIKRLSDPYDDLDYDEWPADVKIKLEALDKIVMERYPYNETYKLHDKLITLGGPAQTLLTSGIGVLLLFLRRKKWRVKFMTLDWLAVFMVLFALREVFNFILASYEALFYSQSNFHGDEFKISRDLGFNEWMIPTLALVIGLLISCYVIFKIIPLSYRFSFILAGGLGSVAGYAMWFGFLGPAVFNW</sequence>
<keyword evidence="1" id="KW-1133">Transmembrane helix</keyword>
<comment type="caution">
    <text evidence="2">The sequence shown here is derived from an EMBL/GenBank/DDBJ whole genome shotgun (WGS) entry which is preliminary data.</text>
</comment>
<keyword evidence="1" id="KW-0472">Membrane</keyword>
<dbReference type="AlphaFoldDB" id="A0A368ZJ81"/>
<protein>
    <recommendedName>
        <fullName evidence="4">Peptidase M50B-like protein</fullName>
    </recommendedName>
</protein>
<dbReference type="Proteomes" id="UP000253436">
    <property type="component" value="Unassembled WGS sequence"/>
</dbReference>
<gene>
    <name evidence="2" type="ORF">DFQ08_102719</name>
</gene>
<proteinExistence type="predicted"/>
<evidence type="ECO:0000256" key="1">
    <source>
        <dbReference type="SAM" id="Phobius"/>
    </source>
</evidence>
<feature type="transmembrane region" description="Helical" evidence="1">
    <location>
        <begin position="177"/>
        <end position="196"/>
    </location>
</feature>
<evidence type="ECO:0008006" key="4">
    <source>
        <dbReference type="Google" id="ProtNLM"/>
    </source>
</evidence>
<keyword evidence="3" id="KW-1185">Reference proteome</keyword>
<name>A0A368ZJ81_9FLAO</name>
<dbReference type="EMBL" id="QPJO01000002">
    <property type="protein sequence ID" value="RCW92687.1"/>
    <property type="molecule type" value="Genomic_DNA"/>
</dbReference>